<proteinExistence type="predicted"/>
<reference evidence="1" key="1">
    <citation type="submission" date="2022-10" db="EMBL/GenBank/DDBJ databases">
        <title>Culturing micro-colonial fungi from biological soil crusts in the Mojave desert and describing Neophaeococcomyces mojavensis, and introducing the new genera and species Taxawa tesnikishii.</title>
        <authorList>
            <person name="Kurbessoian T."/>
            <person name="Stajich J.E."/>
        </authorList>
    </citation>
    <scope>NUCLEOTIDE SEQUENCE</scope>
    <source>
        <strain evidence="1">JES_112</strain>
    </source>
</reference>
<keyword evidence="2" id="KW-1185">Reference proteome</keyword>
<gene>
    <name evidence="1" type="ORF">H2198_004843</name>
</gene>
<name>A0ACC3A7F4_9EURO</name>
<accession>A0ACC3A7F4</accession>
<sequence>MDATRPLRSFVESPTSTYSTLSAPAPSRKKEWSVNDAFVAVMGVTGAGKSTFISQLTGDSNVVIGHGLQSTTQAVSVHESTVLGDRKLWLIDTPGFDDTFHSGEDVLQQIALAFAKLYEEGARMTGMIYLHRISDPRMSGSAILNLDVFKSICGASAMPIVRIVSTRWCDIGDKSLAFEAAQGRQEELESTDRFWGSMIKDGAVPIRHTGTVQSGLSILRSLLHNEVGPRPALALQKELVKYNLPLSETAAGKLVVEQRRKIEAQYRKKLQELTTERDEYLAAKDREASEELAKEIEKEKQQLEALKARSAMNSLQMDFKQMNADMLNRVSTSSVKERNDLADNEREDMRARIDFLSRQMIELEHEMDSKQRAHNRQLARLQAQSRGRAAQEDNSMATQAAQLVTAYNQGCKNTAMKLREYEREQRELLQRRPRRADTIPFVIKWAHKIF</sequence>
<protein>
    <submittedName>
        <fullName evidence="1">Uncharacterized protein</fullName>
    </submittedName>
</protein>
<evidence type="ECO:0000313" key="2">
    <source>
        <dbReference type="Proteomes" id="UP001172386"/>
    </source>
</evidence>
<dbReference type="Proteomes" id="UP001172386">
    <property type="component" value="Unassembled WGS sequence"/>
</dbReference>
<comment type="caution">
    <text evidence="1">The sequence shown here is derived from an EMBL/GenBank/DDBJ whole genome shotgun (WGS) entry which is preliminary data.</text>
</comment>
<dbReference type="EMBL" id="JAPDRQ010000075">
    <property type="protein sequence ID" value="KAJ9656609.1"/>
    <property type="molecule type" value="Genomic_DNA"/>
</dbReference>
<organism evidence="1 2">
    <name type="scientific">Neophaeococcomyces mojaviensis</name>
    <dbReference type="NCBI Taxonomy" id="3383035"/>
    <lineage>
        <taxon>Eukaryota</taxon>
        <taxon>Fungi</taxon>
        <taxon>Dikarya</taxon>
        <taxon>Ascomycota</taxon>
        <taxon>Pezizomycotina</taxon>
        <taxon>Eurotiomycetes</taxon>
        <taxon>Chaetothyriomycetidae</taxon>
        <taxon>Chaetothyriales</taxon>
        <taxon>Chaetothyriales incertae sedis</taxon>
        <taxon>Neophaeococcomyces</taxon>
    </lineage>
</organism>
<evidence type="ECO:0000313" key="1">
    <source>
        <dbReference type="EMBL" id="KAJ9656609.1"/>
    </source>
</evidence>